<protein>
    <submittedName>
        <fullName evidence="1">Uncharacterized protein</fullName>
    </submittedName>
</protein>
<reference evidence="2" key="1">
    <citation type="journal article" date="2019" name="Int. J. Syst. Evol. Microbiol.">
        <title>The Global Catalogue of Microorganisms (GCM) 10K type strain sequencing project: providing services to taxonomists for standard genome sequencing and annotation.</title>
        <authorList>
            <consortium name="The Broad Institute Genomics Platform"/>
            <consortium name="The Broad Institute Genome Sequencing Center for Infectious Disease"/>
            <person name="Wu L."/>
            <person name="Ma J."/>
        </authorList>
    </citation>
    <scope>NUCLEOTIDE SEQUENCE [LARGE SCALE GENOMIC DNA]</scope>
    <source>
        <strain evidence="2">JCM 16949</strain>
    </source>
</reference>
<accession>A0ABP7FFY4</accession>
<evidence type="ECO:0000313" key="1">
    <source>
        <dbReference type="EMBL" id="GAA3736319.1"/>
    </source>
</evidence>
<name>A0ABP7FFY4_9MICO</name>
<dbReference type="EMBL" id="BAABAE010000003">
    <property type="protein sequence ID" value="GAA3736319.1"/>
    <property type="molecule type" value="Genomic_DNA"/>
</dbReference>
<gene>
    <name evidence="1" type="ORF">GCM10022239_10260</name>
</gene>
<dbReference type="RefSeq" id="WP_344754429.1">
    <property type="nucleotide sequence ID" value="NZ_BAABAE010000003.1"/>
</dbReference>
<proteinExistence type="predicted"/>
<sequence length="58" mass="6140">MASQVEAKDALWSAIEKLAKEAERYNSPAGSVMLRDTAIAYRAVVGGAQPGSMVVESK</sequence>
<comment type="caution">
    <text evidence="1">The sequence shown here is derived from an EMBL/GenBank/DDBJ whole genome shotgun (WGS) entry which is preliminary data.</text>
</comment>
<keyword evidence="2" id="KW-1185">Reference proteome</keyword>
<evidence type="ECO:0000313" key="2">
    <source>
        <dbReference type="Proteomes" id="UP001501004"/>
    </source>
</evidence>
<organism evidence="1 2">
    <name type="scientific">Leifsonella bigeumensis</name>
    <dbReference type="NCBI Taxonomy" id="433643"/>
    <lineage>
        <taxon>Bacteria</taxon>
        <taxon>Bacillati</taxon>
        <taxon>Actinomycetota</taxon>
        <taxon>Actinomycetes</taxon>
        <taxon>Micrococcales</taxon>
        <taxon>Microbacteriaceae</taxon>
        <taxon>Leifsonella</taxon>
    </lineage>
</organism>
<dbReference type="Proteomes" id="UP001501004">
    <property type="component" value="Unassembled WGS sequence"/>
</dbReference>